<dbReference type="SUPFAM" id="SSF47757">
    <property type="entry name" value="Chemotaxis receptor methyltransferase CheR, N-terminal domain"/>
    <property type="match status" value="1"/>
</dbReference>
<keyword evidence="3" id="KW-0489">Methyltransferase</keyword>
<dbReference type="PRINTS" id="PR00996">
    <property type="entry name" value="CHERMTFRASE"/>
</dbReference>
<keyword evidence="4" id="KW-0808">Transferase</keyword>
<protein>
    <recommendedName>
        <fullName evidence="2">protein-glutamate O-methyltransferase</fullName>
        <ecNumber evidence="2">2.1.1.80</ecNumber>
    </recommendedName>
</protein>
<evidence type="ECO:0000256" key="3">
    <source>
        <dbReference type="ARBA" id="ARBA00022603"/>
    </source>
</evidence>
<dbReference type="PIRSF" id="PIRSF000410">
    <property type="entry name" value="CheR"/>
    <property type="match status" value="1"/>
</dbReference>
<dbReference type="Proteomes" id="UP000823616">
    <property type="component" value="Unassembled WGS sequence"/>
</dbReference>
<feature type="domain" description="CheR-type methyltransferase" evidence="6">
    <location>
        <begin position="1"/>
        <end position="258"/>
    </location>
</feature>
<dbReference type="InterPro" id="IPR036804">
    <property type="entry name" value="CheR_N_sf"/>
</dbReference>
<keyword evidence="5" id="KW-0949">S-adenosyl-L-methionine</keyword>
<evidence type="ECO:0000256" key="1">
    <source>
        <dbReference type="ARBA" id="ARBA00001541"/>
    </source>
</evidence>
<organism evidence="7 8">
    <name type="scientific">Candidatus Avitreponema avistercoris</name>
    <dbReference type="NCBI Taxonomy" id="2840705"/>
    <lineage>
        <taxon>Bacteria</taxon>
        <taxon>Pseudomonadati</taxon>
        <taxon>Spirochaetota</taxon>
        <taxon>Spirochaetia</taxon>
        <taxon>Spirochaetales</taxon>
        <taxon>Candidatus Avitreponema</taxon>
    </lineage>
</organism>
<evidence type="ECO:0000313" key="8">
    <source>
        <dbReference type="Proteomes" id="UP000823616"/>
    </source>
</evidence>
<proteinExistence type="predicted"/>
<dbReference type="InterPro" id="IPR050903">
    <property type="entry name" value="Bact_Chemotaxis_MeTrfase"/>
</dbReference>
<dbReference type="Gene3D" id="1.10.155.10">
    <property type="entry name" value="Chemotaxis receptor methyltransferase CheR, N-terminal domain"/>
    <property type="match status" value="1"/>
</dbReference>
<dbReference type="Pfam" id="PF03705">
    <property type="entry name" value="CheR_N"/>
    <property type="match status" value="1"/>
</dbReference>
<evidence type="ECO:0000256" key="4">
    <source>
        <dbReference type="ARBA" id="ARBA00022679"/>
    </source>
</evidence>
<reference evidence="7" key="1">
    <citation type="submission" date="2020-10" db="EMBL/GenBank/DDBJ databases">
        <authorList>
            <person name="Gilroy R."/>
        </authorList>
    </citation>
    <scope>NUCLEOTIDE SEQUENCE</scope>
    <source>
        <strain evidence="7">B3-4054</strain>
    </source>
</reference>
<dbReference type="Gene3D" id="3.40.50.150">
    <property type="entry name" value="Vaccinia Virus protein VP39"/>
    <property type="match status" value="1"/>
</dbReference>
<dbReference type="InterPro" id="IPR022642">
    <property type="entry name" value="CheR_C"/>
</dbReference>
<dbReference type="PROSITE" id="PS50123">
    <property type="entry name" value="CHER"/>
    <property type="match status" value="1"/>
</dbReference>
<dbReference type="InterPro" id="IPR000780">
    <property type="entry name" value="CheR_MeTrfase"/>
</dbReference>
<dbReference type="AlphaFoldDB" id="A0A9D9ENE7"/>
<dbReference type="GO" id="GO:0008983">
    <property type="term" value="F:protein-glutamate O-methyltransferase activity"/>
    <property type="evidence" value="ECO:0007669"/>
    <property type="project" value="UniProtKB-EC"/>
</dbReference>
<reference evidence="7" key="2">
    <citation type="journal article" date="2021" name="PeerJ">
        <title>Extensive microbial diversity within the chicken gut microbiome revealed by metagenomics and culture.</title>
        <authorList>
            <person name="Gilroy R."/>
            <person name="Ravi A."/>
            <person name="Getino M."/>
            <person name="Pursley I."/>
            <person name="Horton D.L."/>
            <person name="Alikhan N.F."/>
            <person name="Baker D."/>
            <person name="Gharbi K."/>
            <person name="Hall N."/>
            <person name="Watson M."/>
            <person name="Adriaenssens E.M."/>
            <person name="Foster-Nyarko E."/>
            <person name="Jarju S."/>
            <person name="Secka A."/>
            <person name="Antonio M."/>
            <person name="Oren A."/>
            <person name="Chaudhuri R.R."/>
            <person name="La Ragione R."/>
            <person name="Hildebrand F."/>
            <person name="Pallen M.J."/>
        </authorList>
    </citation>
    <scope>NUCLEOTIDE SEQUENCE</scope>
    <source>
        <strain evidence="7">B3-4054</strain>
    </source>
</reference>
<name>A0A9D9ENE7_9SPIR</name>
<dbReference type="EC" id="2.1.1.80" evidence="2"/>
<dbReference type="PANTHER" id="PTHR24422:SF10">
    <property type="entry name" value="CHEMOTAXIS PROTEIN METHYLTRANSFERASE 2"/>
    <property type="match status" value="1"/>
</dbReference>
<evidence type="ECO:0000313" key="7">
    <source>
        <dbReference type="EMBL" id="MBO8451062.1"/>
    </source>
</evidence>
<dbReference type="PANTHER" id="PTHR24422">
    <property type="entry name" value="CHEMOTAXIS PROTEIN METHYLTRANSFERASE"/>
    <property type="match status" value="1"/>
</dbReference>
<dbReference type="GO" id="GO:0032259">
    <property type="term" value="P:methylation"/>
    <property type="evidence" value="ECO:0007669"/>
    <property type="project" value="UniProtKB-KW"/>
</dbReference>
<dbReference type="Pfam" id="PF01739">
    <property type="entry name" value="CheR"/>
    <property type="match status" value="1"/>
</dbReference>
<dbReference type="SMART" id="SM00138">
    <property type="entry name" value="MeTrc"/>
    <property type="match status" value="1"/>
</dbReference>
<gene>
    <name evidence="7" type="ORF">IAA96_08165</name>
</gene>
<dbReference type="InterPro" id="IPR022641">
    <property type="entry name" value="CheR_N"/>
</dbReference>
<comment type="catalytic activity">
    <reaction evidence="1">
        <text>L-glutamyl-[protein] + S-adenosyl-L-methionine = [protein]-L-glutamate 5-O-methyl ester + S-adenosyl-L-homocysteine</text>
        <dbReference type="Rhea" id="RHEA:24452"/>
        <dbReference type="Rhea" id="RHEA-COMP:10208"/>
        <dbReference type="Rhea" id="RHEA-COMP:10311"/>
        <dbReference type="ChEBI" id="CHEBI:29973"/>
        <dbReference type="ChEBI" id="CHEBI:57856"/>
        <dbReference type="ChEBI" id="CHEBI:59789"/>
        <dbReference type="ChEBI" id="CHEBI:82795"/>
        <dbReference type="EC" id="2.1.1.80"/>
    </reaction>
</comment>
<dbReference type="EMBL" id="JADIMS010000153">
    <property type="protein sequence ID" value="MBO8451062.1"/>
    <property type="molecule type" value="Genomic_DNA"/>
</dbReference>
<dbReference type="InterPro" id="IPR029063">
    <property type="entry name" value="SAM-dependent_MTases_sf"/>
</dbReference>
<dbReference type="InterPro" id="IPR026024">
    <property type="entry name" value="Chemotaxis_MeTrfase_CheR"/>
</dbReference>
<sequence length="271" mass="31225">MSDFLTDAEFDRFRKLIYDESGITFSDTNRSVLESRIRETLRTKQLASVEDYFRLVSSSKDELNAMLDSVTTNLTRFFRNQAHFDTLEKYVLPEILQRKGASGEKRIRIWSAGCSTGEEPYTIAMVVKDNVPPSFKTEIIASDISLKCLMTAKAGFYADAKMTGVPDKYLNKYFERKPGGWQVKNELMEMIRFDYHNLAHESNLANVDVVFCRNVIIYFDEAAQKAVIDGFWRAMSPKSYLFIGHSESLFGMDTKFVFLKTPWACIYQKNT</sequence>
<evidence type="ECO:0000256" key="2">
    <source>
        <dbReference type="ARBA" id="ARBA00012534"/>
    </source>
</evidence>
<comment type="caution">
    <text evidence="7">The sequence shown here is derived from an EMBL/GenBank/DDBJ whole genome shotgun (WGS) entry which is preliminary data.</text>
</comment>
<dbReference type="SUPFAM" id="SSF53335">
    <property type="entry name" value="S-adenosyl-L-methionine-dependent methyltransferases"/>
    <property type="match status" value="1"/>
</dbReference>
<evidence type="ECO:0000259" key="6">
    <source>
        <dbReference type="PROSITE" id="PS50123"/>
    </source>
</evidence>
<accession>A0A9D9ENE7</accession>
<evidence type="ECO:0000256" key="5">
    <source>
        <dbReference type="ARBA" id="ARBA00022691"/>
    </source>
</evidence>